<dbReference type="InterPro" id="IPR027417">
    <property type="entry name" value="P-loop_NTPase"/>
</dbReference>
<dbReference type="EMBL" id="CP013068">
    <property type="protein sequence ID" value="ALV26499.1"/>
    <property type="molecule type" value="Genomic_DNA"/>
</dbReference>
<reference evidence="1 2" key="1">
    <citation type="submission" date="2015-10" db="EMBL/GenBank/DDBJ databases">
        <title>The world's first case of liver abscess caused by Pannonibacter phragmitetus.</title>
        <authorList>
            <person name="Ming D."/>
            <person name="Wang M."/>
            <person name="Zhou Y."/>
            <person name="Jiang T."/>
            <person name="Hu S."/>
        </authorList>
    </citation>
    <scope>NUCLEOTIDE SEQUENCE [LARGE SCALE GENOMIC DNA]</scope>
    <source>
        <strain evidence="1 2">31801</strain>
    </source>
</reference>
<evidence type="ECO:0000313" key="2">
    <source>
        <dbReference type="Proteomes" id="UP000064921"/>
    </source>
</evidence>
<dbReference type="AlphaFoldDB" id="A0A0U3PC52"/>
<organism evidence="1 2">
    <name type="scientific">Pannonibacter phragmitetus</name>
    <dbReference type="NCBI Taxonomy" id="121719"/>
    <lineage>
        <taxon>Bacteria</taxon>
        <taxon>Pseudomonadati</taxon>
        <taxon>Pseudomonadota</taxon>
        <taxon>Alphaproteobacteria</taxon>
        <taxon>Hyphomicrobiales</taxon>
        <taxon>Stappiaceae</taxon>
        <taxon>Pannonibacter</taxon>
    </lineage>
</organism>
<gene>
    <name evidence="1" type="ORF">APZ00_04885</name>
</gene>
<sequence>MARFGEVTPLRDILLSSRISDQAKQYISSLNDDDFRERFLRRVHFDCGALQSDLLRRQLESKVIKALRERGGTASQAKQCLNSVLIFLLRKTIELNRDDRAVNKGDLESLFESATHVNINRAQLEAQTDLVNRALSAVIPKATDLISSVQLPLSVGEFQLPPAFAPRTEHIDRIISCLSEVGIAWVYGAAGVGKTFAAKLAARQVGGSWSLVNYRGLSSEQASQLISQLADHVSGEKFIRGILLDDLECTLEPSAVDALLLLLSTCKRQDILVLVTAPRPLQSDVAFGAGLSADIETKFDDFNEGDIAHILRSLGVDDQNWAKYIRVISGGGHPQLVIAAIQSMQRSGWNVEEFRTLNSLLVGNPEVKQVRAQTRARLLRELPDGGLRLLERLSVTSLPFKRVLALDLARMTPEILNGGILFEQLIGTWIDQLNGERFSLSPLLSDFAANTLTADEVKTLHFNVADSLVRNQPIDPIEGDRALLSAWIGGNAAVLLRLCLSLLGSNNSDLELISPHFQFLRMLRTDQAAYPDDENVSQIIRGAQLLILAHSDEGASKFLVAFECFERECASTRQAGKPDLSLVVYAKMLLSTPPFGAIPQFWRAVERIDEFFNAPDGSIPEELLAGFSEGADVPTTVGFMFFNQIRQTRKIQELLPAFEFLSRRDAGLRSRILRILDDPNGIVDADLYVSGAWLAEHDAETMDPENHVEIFRQLEELANGWPRQDIAVACCKYQAIIADEYGKDKEAALSILERGLDKYGATNSDLVRAKAKVYYRAEDHQASLELSANLIEGGANLSHVEKAFLGRDAAISAEKQGDFQTARRYYLFGAEASKSSEIADMRPMHLGLRADAALAAWHDGDRAVYLVDLVGVLAEIEELDPKSSLRAAHCHAIIRHVLLWLDQESSGEKRTIADGTLPQIYPGIVSNPEPHSEIGERFPPIMEVSWYMLAKIECQCLLDLGIADNIDAHLKGGPVYIGQSLLMYARLEKAIRLASVELFANELENLVAFSIFLASDPSNRSKFGLETPTYGKIPRPSSEEIAGQTDMTERQVLNFAIQCLFQADATVLDPLCSLQNDRNGFAIRAEFLKALSGSGERTDFNLALAVIIHQLGRDIKGTDLLTPIQVFDLSMKVLQLAKVTVSGDTARSRLYEWLSKKWVFIWSQQRFLLKNSALHESAIMNAFSAGRGLNNEIVTILEAILPTLGISNEQEMRGHLAELRDSGQPRTS</sequence>
<dbReference type="KEGG" id="pphr:APZ00_04885"/>
<dbReference type="SUPFAM" id="SSF52540">
    <property type="entry name" value="P-loop containing nucleoside triphosphate hydrolases"/>
    <property type="match status" value="1"/>
</dbReference>
<keyword evidence="2" id="KW-1185">Reference proteome</keyword>
<evidence type="ECO:0000313" key="1">
    <source>
        <dbReference type="EMBL" id="ALV26499.1"/>
    </source>
</evidence>
<dbReference type="Gene3D" id="3.40.50.300">
    <property type="entry name" value="P-loop containing nucleotide triphosphate hydrolases"/>
    <property type="match status" value="1"/>
</dbReference>
<protein>
    <submittedName>
        <fullName evidence="1">Uncharacterized protein</fullName>
    </submittedName>
</protein>
<accession>A0A0U3PC52</accession>
<name>A0A0U3PC52_9HYPH</name>
<proteinExistence type="predicted"/>
<dbReference type="Proteomes" id="UP000064921">
    <property type="component" value="Chromosome"/>
</dbReference>